<evidence type="ECO:0000256" key="6">
    <source>
        <dbReference type="SAM" id="MobiDB-lite"/>
    </source>
</evidence>
<dbReference type="GO" id="GO:0005886">
    <property type="term" value="C:plasma membrane"/>
    <property type="evidence" value="ECO:0007669"/>
    <property type="project" value="UniProtKB-SubCell"/>
</dbReference>
<evidence type="ECO:0000256" key="2">
    <source>
        <dbReference type="ARBA" id="ARBA00022475"/>
    </source>
</evidence>
<dbReference type="RefSeq" id="WP_131583512.1">
    <property type="nucleotide sequence ID" value="NZ_SJZJ01000014.1"/>
</dbReference>
<evidence type="ECO:0000256" key="4">
    <source>
        <dbReference type="ARBA" id="ARBA00022989"/>
    </source>
</evidence>
<feature type="region of interest" description="Disordered" evidence="6">
    <location>
        <begin position="61"/>
        <end position="123"/>
    </location>
</feature>
<evidence type="ECO:0000259" key="8">
    <source>
        <dbReference type="Pfam" id="PF13396"/>
    </source>
</evidence>
<evidence type="ECO:0000313" key="10">
    <source>
        <dbReference type="Proteomes" id="UP000295453"/>
    </source>
</evidence>
<dbReference type="OrthoDB" id="3298527at2"/>
<feature type="domain" description="Cardiolipin synthase N-terminal" evidence="8">
    <location>
        <begin position="12"/>
        <end position="57"/>
    </location>
</feature>
<comment type="caution">
    <text evidence="9">The sequence shown here is derived from an EMBL/GenBank/DDBJ whole genome shotgun (WGS) entry which is preliminary data.</text>
</comment>
<gene>
    <name evidence="9" type="ORF">EPD65_09570</name>
</gene>
<accession>A0A4R1C0Y2</accession>
<feature type="compositionally biased region" description="Basic and acidic residues" evidence="6">
    <location>
        <begin position="90"/>
        <end position="123"/>
    </location>
</feature>
<dbReference type="InterPro" id="IPR027379">
    <property type="entry name" value="CLS_N"/>
</dbReference>
<protein>
    <submittedName>
        <fullName evidence="9">PLDc_N domain-containing protein</fullName>
    </submittedName>
</protein>
<comment type="subcellular location">
    <subcellularLocation>
        <location evidence="1">Cell membrane</location>
        <topology evidence="1">Multi-pass membrane protein</topology>
    </subcellularLocation>
</comment>
<reference evidence="9 10" key="1">
    <citation type="submission" date="2019-03" db="EMBL/GenBank/DDBJ databases">
        <authorList>
            <person name="Kim M.K.M."/>
        </authorList>
    </citation>
    <scope>NUCLEOTIDE SEQUENCE [LARGE SCALE GENOMIC DNA]</scope>
    <source>
        <strain evidence="9 10">18JY15-6</strain>
    </source>
</reference>
<proteinExistence type="predicted"/>
<evidence type="ECO:0000313" key="9">
    <source>
        <dbReference type="EMBL" id="TCJ24140.1"/>
    </source>
</evidence>
<dbReference type="Pfam" id="PF13396">
    <property type="entry name" value="PLDc_N"/>
    <property type="match status" value="1"/>
</dbReference>
<keyword evidence="3 7" id="KW-0812">Transmembrane</keyword>
<organism evidence="9 10">
    <name type="scientific">Nocardioides jejuensis</name>
    <dbReference type="NCBI Taxonomy" id="2502782"/>
    <lineage>
        <taxon>Bacteria</taxon>
        <taxon>Bacillati</taxon>
        <taxon>Actinomycetota</taxon>
        <taxon>Actinomycetes</taxon>
        <taxon>Propionibacteriales</taxon>
        <taxon>Nocardioidaceae</taxon>
        <taxon>Nocardioides</taxon>
    </lineage>
</organism>
<keyword evidence="10" id="KW-1185">Reference proteome</keyword>
<keyword evidence="2" id="KW-1003">Cell membrane</keyword>
<evidence type="ECO:0000256" key="1">
    <source>
        <dbReference type="ARBA" id="ARBA00004651"/>
    </source>
</evidence>
<evidence type="ECO:0000256" key="5">
    <source>
        <dbReference type="ARBA" id="ARBA00023136"/>
    </source>
</evidence>
<dbReference type="AlphaFoldDB" id="A0A4R1C0Y2"/>
<keyword evidence="4 7" id="KW-1133">Transmembrane helix</keyword>
<name>A0A4R1C0Y2_9ACTN</name>
<evidence type="ECO:0000256" key="7">
    <source>
        <dbReference type="SAM" id="Phobius"/>
    </source>
</evidence>
<dbReference type="EMBL" id="SJZJ01000014">
    <property type="protein sequence ID" value="TCJ24140.1"/>
    <property type="molecule type" value="Genomic_DNA"/>
</dbReference>
<feature type="transmembrane region" description="Helical" evidence="7">
    <location>
        <begin position="37"/>
        <end position="55"/>
    </location>
</feature>
<dbReference type="Proteomes" id="UP000295453">
    <property type="component" value="Unassembled WGS sequence"/>
</dbReference>
<evidence type="ECO:0000256" key="3">
    <source>
        <dbReference type="ARBA" id="ARBA00022692"/>
    </source>
</evidence>
<sequence length="123" mass="14084">MIRALPFLVELILMIFCLVDAISAPEHRVRNLPKWAWILLILIVPLAGGIAWLVAGRPTADASRQWAPPGFPEYDRPGRATATNPDDDEAFLRKVRERAEEQRRRYAEEKRKAEKQDPDAPQE</sequence>
<keyword evidence="5 7" id="KW-0472">Membrane</keyword>